<reference evidence="1" key="1">
    <citation type="submission" date="2006-10" db="EMBL/GenBank/DDBJ databases">
        <title>Complete sequence of Solibacter usitatus Ellin6076.</title>
        <authorList>
            <consortium name="US DOE Joint Genome Institute"/>
            <person name="Copeland A."/>
            <person name="Lucas S."/>
            <person name="Lapidus A."/>
            <person name="Barry K."/>
            <person name="Detter J.C."/>
            <person name="Glavina del Rio T."/>
            <person name="Hammon N."/>
            <person name="Israni S."/>
            <person name="Dalin E."/>
            <person name="Tice H."/>
            <person name="Pitluck S."/>
            <person name="Thompson L.S."/>
            <person name="Brettin T."/>
            <person name="Bruce D."/>
            <person name="Han C."/>
            <person name="Tapia R."/>
            <person name="Gilna P."/>
            <person name="Schmutz J."/>
            <person name="Larimer F."/>
            <person name="Land M."/>
            <person name="Hauser L."/>
            <person name="Kyrpides N."/>
            <person name="Mikhailova N."/>
            <person name="Janssen P.H."/>
            <person name="Kuske C.R."/>
            <person name="Richardson P."/>
        </authorList>
    </citation>
    <scope>NUCLEOTIDE SEQUENCE</scope>
    <source>
        <strain evidence="1">Ellin6076</strain>
    </source>
</reference>
<dbReference type="EMBL" id="CP000473">
    <property type="protein sequence ID" value="ABJ87516.1"/>
    <property type="molecule type" value="Genomic_DNA"/>
</dbReference>
<evidence type="ECO:0000313" key="1">
    <source>
        <dbReference type="EMBL" id="ABJ87516.1"/>
    </source>
</evidence>
<dbReference type="InParanoid" id="Q01S54"/>
<dbReference type="AlphaFoldDB" id="Q01S54"/>
<gene>
    <name evidence="1" type="ordered locus">Acid_6594</name>
</gene>
<dbReference type="Pfam" id="PF07505">
    <property type="entry name" value="DUF5131"/>
    <property type="match status" value="1"/>
</dbReference>
<dbReference type="OrthoDB" id="9787478at2"/>
<proteinExistence type="predicted"/>
<dbReference type="eggNOG" id="COG4422">
    <property type="taxonomic scope" value="Bacteria"/>
</dbReference>
<dbReference type="STRING" id="234267.Acid_6594"/>
<accession>Q01S54</accession>
<sequence length="245" mass="27785">MAIKSSIEWTEATWNPSTGCDAISPGCENCYAERMSHRLKAMGQNKYRNGFKLTTHPKTLELPLTWKKPQRIFVNSMSDLFHDQVPLEYIQQVFSTMRRAHWHEFQVLTKRSGRVLAVNEQIDWPPNVWMGVSVESAAFKSRIDHLRKTDARVKFLSLEPLIGDLGSLELAKIDWVIVGGESGPGARPMKSLWVDGIRQQCGAASVPFFFKQWGGVQKKQAGRNLNGRTYDEMPVAQTPLVQLQV</sequence>
<dbReference type="HOGENOM" id="CLU_054184_0_1_0"/>
<name>Q01S54_SOLUE</name>
<dbReference type="KEGG" id="sus:Acid_6594"/>
<organism evidence="1">
    <name type="scientific">Solibacter usitatus (strain Ellin6076)</name>
    <dbReference type="NCBI Taxonomy" id="234267"/>
    <lineage>
        <taxon>Bacteria</taxon>
        <taxon>Pseudomonadati</taxon>
        <taxon>Acidobacteriota</taxon>
        <taxon>Terriglobia</taxon>
        <taxon>Bryobacterales</taxon>
        <taxon>Solibacteraceae</taxon>
        <taxon>Candidatus Solibacter</taxon>
    </lineage>
</organism>
<protein>
    <submittedName>
        <fullName evidence="1">Phage Gp37Gp68 family protein</fullName>
    </submittedName>
</protein>
<dbReference type="InterPro" id="IPR011101">
    <property type="entry name" value="DUF5131"/>
</dbReference>